<sequence length="256" mass="29607">MLIPEFAGGLGNMMFQMASTYAIAKQTGHSFGITDIPLPPAKHSSMDYKETIFKDWFFYKTNVLSTKRIVEQDALPIDMDAVRSIPNHHGVVLSGYFQRHEYLTPYKKEVLRLFDLPVPSLTKYPDIQDAYFIHIRRGDYVGNSFHELDLTNYYKKAIETIGEGVAYIVSNDIEWCKQSHLFQHIPHRFIEENEVDTLAIMTQCGKGGIAANSSFSWWGLYWNTNRPFLILPPSWYPHNKIRSDGYYFKEATMISI</sequence>
<evidence type="ECO:0000313" key="3">
    <source>
        <dbReference type="EMBL" id="QHU18801.1"/>
    </source>
</evidence>
<dbReference type="EMBL" id="MN740938">
    <property type="protein sequence ID" value="QHU18801.1"/>
    <property type="molecule type" value="Genomic_DNA"/>
</dbReference>
<dbReference type="AlphaFoldDB" id="A0A6C0KNP3"/>
<dbReference type="CDD" id="cd11301">
    <property type="entry name" value="Fut1_Fut2_like"/>
    <property type="match status" value="1"/>
</dbReference>
<reference evidence="3" key="1">
    <citation type="journal article" date="2020" name="Nature">
        <title>Giant virus diversity and host interactions through global metagenomics.</title>
        <authorList>
            <person name="Schulz F."/>
            <person name="Roux S."/>
            <person name="Paez-Espino D."/>
            <person name="Jungbluth S."/>
            <person name="Walsh D.A."/>
            <person name="Denef V.J."/>
            <person name="McMahon K.D."/>
            <person name="Konstantinidis K.T."/>
            <person name="Eloe-Fadrosh E.A."/>
            <person name="Kyrpides N.C."/>
            <person name="Woyke T."/>
        </authorList>
    </citation>
    <scope>NUCLEOTIDE SEQUENCE</scope>
    <source>
        <strain evidence="3">GVMAG-S-3300013006-158</strain>
    </source>
</reference>
<dbReference type="GO" id="GO:0005975">
    <property type="term" value="P:carbohydrate metabolic process"/>
    <property type="evidence" value="ECO:0007669"/>
    <property type="project" value="InterPro"/>
</dbReference>
<evidence type="ECO:0000256" key="1">
    <source>
        <dbReference type="ARBA" id="ARBA00022676"/>
    </source>
</evidence>
<dbReference type="PANTHER" id="PTHR11927">
    <property type="entry name" value="GALACTOSIDE 2-L-FUCOSYLTRANSFERASE"/>
    <property type="match status" value="1"/>
</dbReference>
<dbReference type="InterPro" id="IPR002516">
    <property type="entry name" value="Glyco_trans_11"/>
</dbReference>
<dbReference type="Pfam" id="PF01531">
    <property type="entry name" value="Glyco_transf_11"/>
    <property type="match status" value="1"/>
</dbReference>
<keyword evidence="2" id="KW-0808">Transferase</keyword>
<dbReference type="PANTHER" id="PTHR11927:SF9">
    <property type="entry name" value="L-FUCOSYLTRANSFERASE"/>
    <property type="match status" value="1"/>
</dbReference>
<evidence type="ECO:0008006" key="4">
    <source>
        <dbReference type="Google" id="ProtNLM"/>
    </source>
</evidence>
<name>A0A6C0KNP3_9ZZZZ</name>
<evidence type="ECO:0000256" key="2">
    <source>
        <dbReference type="ARBA" id="ARBA00022679"/>
    </source>
</evidence>
<proteinExistence type="predicted"/>
<accession>A0A6C0KNP3</accession>
<protein>
    <recommendedName>
        <fullName evidence="4">Glycosyltransferase</fullName>
    </recommendedName>
</protein>
<keyword evidence="1" id="KW-0328">Glycosyltransferase</keyword>
<dbReference type="GO" id="GO:0016020">
    <property type="term" value="C:membrane"/>
    <property type="evidence" value="ECO:0007669"/>
    <property type="project" value="InterPro"/>
</dbReference>
<organism evidence="3">
    <name type="scientific">viral metagenome</name>
    <dbReference type="NCBI Taxonomy" id="1070528"/>
    <lineage>
        <taxon>unclassified sequences</taxon>
        <taxon>metagenomes</taxon>
        <taxon>organismal metagenomes</taxon>
    </lineage>
</organism>
<dbReference type="GO" id="GO:0008107">
    <property type="term" value="F:galactoside 2-alpha-L-fucosyltransferase activity"/>
    <property type="evidence" value="ECO:0007669"/>
    <property type="project" value="InterPro"/>
</dbReference>